<sequence length="46" mass="5115">MFILQFPDKHSFNDLTNRPLLPYNSYPQSGNKGDAVRGKGLLPPVA</sequence>
<evidence type="ECO:0000313" key="3">
    <source>
        <dbReference type="Proteomes" id="UP001053296"/>
    </source>
</evidence>
<accession>A0ABN6EQ96</accession>
<evidence type="ECO:0000256" key="1">
    <source>
        <dbReference type="SAM" id="MobiDB-lite"/>
    </source>
</evidence>
<protein>
    <submittedName>
        <fullName evidence="2">Uncharacterized protein</fullName>
    </submittedName>
</protein>
<gene>
    <name evidence="2" type="ORF">PSDVSF_08270</name>
</gene>
<keyword evidence="3" id="KW-1185">Reference proteome</keyword>
<dbReference type="Proteomes" id="UP001053296">
    <property type="component" value="Chromosome"/>
</dbReference>
<dbReference type="EMBL" id="AP024485">
    <property type="protein sequence ID" value="BCS87585.1"/>
    <property type="molecule type" value="Genomic_DNA"/>
</dbReference>
<evidence type="ECO:0000313" key="2">
    <source>
        <dbReference type="EMBL" id="BCS87585.1"/>
    </source>
</evidence>
<feature type="region of interest" description="Disordered" evidence="1">
    <location>
        <begin position="23"/>
        <end position="46"/>
    </location>
</feature>
<organism evidence="2 3">
    <name type="scientific">Pseudodesulfovibrio sediminis</name>
    <dbReference type="NCBI Taxonomy" id="2810563"/>
    <lineage>
        <taxon>Bacteria</taxon>
        <taxon>Pseudomonadati</taxon>
        <taxon>Thermodesulfobacteriota</taxon>
        <taxon>Desulfovibrionia</taxon>
        <taxon>Desulfovibrionales</taxon>
        <taxon>Desulfovibrionaceae</taxon>
    </lineage>
</organism>
<reference evidence="2" key="1">
    <citation type="journal article" date="2022" name="Arch. Microbiol.">
        <title>Pseudodesulfovibrio sediminis sp. nov., a mesophilic and neutrophilic sulfate-reducing bacterium isolated from sediment of a brackish lake.</title>
        <authorList>
            <person name="Takahashi A."/>
            <person name="Kojima H."/>
            <person name="Watanabe M."/>
            <person name="Fukui M."/>
        </authorList>
    </citation>
    <scope>NUCLEOTIDE SEQUENCE</scope>
    <source>
        <strain evidence="2">SF6</strain>
    </source>
</reference>
<proteinExistence type="predicted"/>
<name>A0ABN6EQ96_9BACT</name>